<dbReference type="PROSITE" id="PS50109">
    <property type="entry name" value="HIS_KIN"/>
    <property type="match status" value="1"/>
</dbReference>
<dbReference type="Pfam" id="PF00512">
    <property type="entry name" value="HisKA"/>
    <property type="match status" value="1"/>
</dbReference>
<evidence type="ECO:0000256" key="5">
    <source>
        <dbReference type="ARBA" id="ARBA00023163"/>
    </source>
</evidence>
<dbReference type="Gene3D" id="3.30.565.10">
    <property type="entry name" value="Histidine kinase-like ATPase, C-terminal domain"/>
    <property type="match status" value="1"/>
</dbReference>
<dbReference type="SUPFAM" id="SSF46689">
    <property type="entry name" value="Homeodomain-like"/>
    <property type="match status" value="1"/>
</dbReference>
<dbReference type="Gene3D" id="3.40.50.2300">
    <property type="match status" value="1"/>
</dbReference>
<dbReference type="Proteomes" id="UP000018439">
    <property type="component" value="Chromosome"/>
</dbReference>
<evidence type="ECO:0000259" key="7">
    <source>
        <dbReference type="PROSITE" id="PS01124"/>
    </source>
</evidence>
<dbReference type="PROSITE" id="PS01124">
    <property type="entry name" value="HTH_ARAC_FAMILY_2"/>
    <property type="match status" value="1"/>
</dbReference>
<dbReference type="EMBL" id="CM001167">
    <property type="protein sequence ID" value="EGJ71466.1"/>
    <property type="molecule type" value="Genomic_DNA"/>
</dbReference>
<dbReference type="SMART" id="SM00388">
    <property type="entry name" value="HisKA"/>
    <property type="match status" value="1"/>
</dbReference>
<dbReference type="InterPro" id="IPR015943">
    <property type="entry name" value="WD40/YVTN_repeat-like_dom_sf"/>
</dbReference>
<dbReference type="InterPro" id="IPR001789">
    <property type="entry name" value="Sig_transdc_resp-reg_receiver"/>
</dbReference>
<dbReference type="SUPFAM" id="SSF63829">
    <property type="entry name" value="Calcium-dependent phosphotriesterase"/>
    <property type="match status" value="2"/>
</dbReference>
<dbReference type="Pfam" id="PF12833">
    <property type="entry name" value="HTH_18"/>
    <property type="match status" value="1"/>
</dbReference>
<dbReference type="Pfam" id="PF00072">
    <property type="entry name" value="Response_reg"/>
    <property type="match status" value="1"/>
</dbReference>
<keyword evidence="3 6" id="KW-0597">Phosphoprotein</keyword>
<evidence type="ECO:0000256" key="4">
    <source>
        <dbReference type="ARBA" id="ARBA00023015"/>
    </source>
</evidence>
<keyword evidence="4" id="KW-0805">Transcription regulation</keyword>
<dbReference type="SUPFAM" id="SSF52172">
    <property type="entry name" value="CheY-like"/>
    <property type="match status" value="1"/>
</dbReference>
<reference evidence="10 11" key="1">
    <citation type="journal article" date="2011" name="Stand. Genomic Sci.">
        <title>Non-contiguous finished genome sequence of Bacteroides coprosuis type strain (PC139).</title>
        <authorList>
            <person name="Land M."/>
            <person name="Held B."/>
            <person name="Gronow S."/>
            <person name="Abt B."/>
            <person name="Lucas S."/>
            <person name="Del Rio T.G."/>
            <person name="Nolan M."/>
            <person name="Tice H."/>
            <person name="Cheng J.F."/>
            <person name="Pitluck S."/>
            <person name="Liolios K."/>
            <person name="Pagani I."/>
            <person name="Ivanova N."/>
            <person name="Mavromatis K."/>
            <person name="Mikhailova N."/>
            <person name="Pati A."/>
            <person name="Tapia R."/>
            <person name="Han C."/>
            <person name="Goodwin L."/>
            <person name="Chen A."/>
            <person name="Palaniappan K."/>
            <person name="Hauser L."/>
            <person name="Brambilla E.M."/>
            <person name="Rohde M."/>
            <person name="Goker M."/>
            <person name="Detter J.C."/>
            <person name="Woyke T."/>
            <person name="Bristow J."/>
            <person name="Eisen J.A."/>
            <person name="Markowitz V."/>
            <person name="Hugenholtz P."/>
            <person name="Kyrpides N.C."/>
            <person name="Klenk H.P."/>
            <person name="Lapidus A."/>
        </authorList>
    </citation>
    <scope>NUCLEOTIDE SEQUENCE</scope>
    <source>
        <strain evidence="10 11">DSM 18011</strain>
    </source>
</reference>
<dbReference type="STRING" id="679937.Bcop_1264"/>
<dbReference type="eggNOG" id="COG0745">
    <property type="taxonomic scope" value="Bacteria"/>
</dbReference>
<dbReference type="InterPro" id="IPR009057">
    <property type="entry name" value="Homeodomain-like_sf"/>
</dbReference>
<dbReference type="SMART" id="SM00342">
    <property type="entry name" value="HTH_ARAC"/>
    <property type="match status" value="1"/>
</dbReference>
<accession>F3ZNC6</accession>
<dbReference type="eggNOG" id="COG4977">
    <property type="taxonomic scope" value="Bacteria"/>
</dbReference>
<dbReference type="Gene3D" id="2.130.10.10">
    <property type="entry name" value="YVTN repeat-like/Quinoprotein amine dehydrogenase"/>
    <property type="match status" value="2"/>
</dbReference>
<evidence type="ECO:0000256" key="1">
    <source>
        <dbReference type="ARBA" id="ARBA00000085"/>
    </source>
</evidence>
<dbReference type="SUPFAM" id="SSF47384">
    <property type="entry name" value="Homodimeric domain of signal transducing histidine kinase"/>
    <property type="match status" value="1"/>
</dbReference>
<evidence type="ECO:0000313" key="10">
    <source>
        <dbReference type="EMBL" id="EGJ71466.1"/>
    </source>
</evidence>
<dbReference type="Gene3D" id="1.10.287.130">
    <property type="match status" value="1"/>
</dbReference>
<feature type="domain" description="Response regulatory" evidence="9">
    <location>
        <begin position="1121"/>
        <end position="1236"/>
    </location>
</feature>
<evidence type="ECO:0000313" key="11">
    <source>
        <dbReference type="Proteomes" id="UP000018439"/>
    </source>
</evidence>
<dbReference type="CDD" id="cd00082">
    <property type="entry name" value="HisKA"/>
    <property type="match status" value="1"/>
</dbReference>
<organism evidence="10 11">
    <name type="scientific">Bacteroides coprosuis DSM 18011</name>
    <dbReference type="NCBI Taxonomy" id="679937"/>
    <lineage>
        <taxon>Bacteria</taxon>
        <taxon>Pseudomonadati</taxon>
        <taxon>Bacteroidota</taxon>
        <taxon>Bacteroidia</taxon>
        <taxon>Bacteroidales</taxon>
        <taxon>Bacteroidaceae</taxon>
        <taxon>Bacteroides</taxon>
    </lineage>
</organism>
<name>F3ZNC6_9BACE</name>
<dbReference type="InterPro" id="IPR011123">
    <property type="entry name" value="Y_Y_Y"/>
</dbReference>
<dbReference type="eggNOG" id="COG3292">
    <property type="taxonomic scope" value="Bacteria"/>
</dbReference>
<dbReference type="Pfam" id="PF07495">
    <property type="entry name" value="Y_Y_Y"/>
    <property type="match status" value="1"/>
</dbReference>
<dbReference type="SMART" id="SM00448">
    <property type="entry name" value="REC"/>
    <property type="match status" value="1"/>
</dbReference>
<dbReference type="Pfam" id="PF07494">
    <property type="entry name" value="Reg_prop"/>
    <property type="match status" value="2"/>
</dbReference>
<keyword evidence="11" id="KW-1185">Reference proteome</keyword>
<sequence length="1377" mass="160697">MLLDLNSYICLYIILLQNMIKTIYFKRENLIILIFLFLLNVKMYGGNLRQITNKDGLSNSSILSIQQDEEGFLWFGTCDGLNLFNGVNIQTLNHTNDNFNLAGNLIEKVIEAEKNVLWIHTNYGLSRYHKETKTLENFNQFRGLYFLEKDQYNTIFIIDKDNKIYYYHRPTKTFKTLVMGDIYYNSIVDFSITSNNQIEIITQKKQHLSYQIEYRDDGQINLRKAEPFKHHTNIKNAFHEQNASNILYFIDENDVLYEYNFLSKKKHFIHRLNKEINEKGVISAIIKFNDDYIIGFKTNGVICLKYQSDKSNDYITQEIDIHVGVFCLTKDINQDLVWIGTDGQGVFMYSNDIYKIQSYEFINLNHNINKPIRSLFLDTEKTLWIGTKGDGIVKIDDYSFDKPLHTLKPNYIRSNNSQLLDNQVYTFANSDQDILWIGTEYGLNYYSYKDRAIKNAQLEKDGKKIHYVHGICEVNDSTLFIATVGEGIVIANVKWTKDIPSFYNLKHYTVHNGIEYNNYFFTIFDDNKHNQVWFGNRGNGAYIYDLNTDNGLKNIRLNEENTPPTINDIFAITRDKQENIWFGTSYGLIKYLPDGSIKIYNQQSGFPNNTIHAILADEEDNLWVSTNKGIVCFDTQNETTQIYNQKNGVKIIEYSDGATFFDSETKNMFFGGINGFITISKSKEELKAYLPKIYLTDLNVYGKNKNINEFLSFQDEVPLLKLSYNENFFNLSFNALDYLYSNNYTYSYYIENISKQWVDNGYSNTLSFTSLAPGNYKLQVKYINNFTGIESPIFPVNIQITPPWYKSSTAYALYYLLTISLTFYAIRELHKRNERKRKRALDKMEQSHQKEVYESKLNFFTNVAQEFCTPLTLIYGPCHRILSSPETTNLIKQYTELIQYNAKRMNSLIQSLITFKKVESGLYKPNITSSNISNLIDEVYELYNSTAHSKNIIFTKNSLDNCMWNTDENFLYLILMNLLSYNFNHTENRGIITLTLEFKENILDINIDCSPTLLTTEEIQQFFKGHQFLDNFEKQIKTKSDSIHELELAISFHLIDSLKGTITIYKNEETVHFHISLPTQKLSEGENSSYLTKQVSDMKFAISGTPNLIQQKEMFNPTKHTLLIINDNEELIWLLKDIFQEDYNIVTLGDISLLEHFLENFYPDLILADTICPSKKHISIIKEVKDNKKTSHIPFIFISADNSVEEQIEILSSGVEMYIIKPFNPEYLKTSVDSLLARKKKLKDYFNSALSAYDLKEGQLTHKEDTRLVQQILDIINENINNPKLDNKLIADKLNISSRHLYRKLKEIGESSPTDMIKECRMHMAHNLLVHTQLTINEIIYKCGYNNRSTFYRIFFEKYDCTPTEYRENSNSEKNIS</sequence>
<dbReference type="GO" id="GO:0000155">
    <property type="term" value="F:phosphorelay sensor kinase activity"/>
    <property type="evidence" value="ECO:0007669"/>
    <property type="project" value="InterPro"/>
</dbReference>
<dbReference type="HOGENOM" id="CLU_000445_28_1_10"/>
<evidence type="ECO:0000256" key="3">
    <source>
        <dbReference type="ARBA" id="ARBA00022553"/>
    </source>
</evidence>
<evidence type="ECO:0000256" key="6">
    <source>
        <dbReference type="PROSITE-ProRule" id="PRU00169"/>
    </source>
</evidence>
<dbReference type="PROSITE" id="PS50110">
    <property type="entry name" value="RESPONSE_REGULATORY"/>
    <property type="match status" value="1"/>
</dbReference>
<dbReference type="InterPro" id="IPR018060">
    <property type="entry name" value="HTH_AraC"/>
</dbReference>
<dbReference type="InterPro" id="IPR013783">
    <property type="entry name" value="Ig-like_fold"/>
</dbReference>
<evidence type="ECO:0000259" key="8">
    <source>
        <dbReference type="PROSITE" id="PS50109"/>
    </source>
</evidence>
<dbReference type="GO" id="GO:0003700">
    <property type="term" value="F:DNA-binding transcription factor activity"/>
    <property type="evidence" value="ECO:0007669"/>
    <property type="project" value="InterPro"/>
</dbReference>
<dbReference type="SUPFAM" id="SSF55874">
    <property type="entry name" value="ATPase domain of HSP90 chaperone/DNA topoisomerase II/histidine kinase"/>
    <property type="match status" value="1"/>
</dbReference>
<dbReference type="Gene3D" id="2.60.40.10">
    <property type="entry name" value="Immunoglobulins"/>
    <property type="match status" value="1"/>
</dbReference>
<dbReference type="CDD" id="cd00156">
    <property type="entry name" value="REC"/>
    <property type="match status" value="1"/>
</dbReference>
<dbReference type="InterPro" id="IPR036097">
    <property type="entry name" value="HisK_dim/P_sf"/>
</dbReference>
<evidence type="ECO:0000256" key="2">
    <source>
        <dbReference type="ARBA" id="ARBA00012438"/>
    </source>
</evidence>
<comment type="catalytic activity">
    <reaction evidence="1">
        <text>ATP + protein L-histidine = ADP + protein N-phospho-L-histidine.</text>
        <dbReference type="EC" id="2.7.13.3"/>
    </reaction>
</comment>
<feature type="domain" description="HTH araC/xylS-type" evidence="7">
    <location>
        <begin position="1270"/>
        <end position="1369"/>
    </location>
</feature>
<dbReference type="InterPro" id="IPR003661">
    <property type="entry name" value="HisK_dim/P_dom"/>
</dbReference>
<keyword evidence="5" id="KW-0804">Transcription</keyword>
<dbReference type="InterPro" id="IPR011006">
    <property type="entry name" value="CheY-like_superfamily"/>
</dbReference>
<protein>
    <recommendedName>
        <fullName evidence="2">histidine kinase</fullName>
        <ecNumber evidence="2">2.7.13.3</ecNumber>
    </recommendedName>
</protein>
<dbReference type="Gene3D" id="1.10.10.60">
    <property type="entry name" value="Homeodomain-like"/>
    <property type="match status" value="1"/>
</dbReference>
<dbReference type="EC" id="2.7.13.3" evidence="2"/>
<dbReference type="PANTHER" id="PTHR43547">
    <property type="entry name" value="TWO-COMPONENT HISTIDINE KINASE"/>
    <property type="match status" value="1"/>
</dbReference>
<evidence type="ECO:0000259" key="9">
    <source>
        <dbReference type="PROSITE" id="PS50110"/>
    </source>
</evidence>
<dbReference type="InterPro" id="IPR011110">
    <property type="entry name" value="Reg_prop"/>
</dbReference>
<feature type="modified residue" description="4-aspartylphosphate" evidence="6">
    <location>
        <position position="1169"/>
    </location>
</feature>
<feature type="domain" description="Histidine kinase" evidence="8">
    <location>
        <begin position="862"/>
        <end position="1081"/>
    </location>
</feature>
<dbReference type="GO" id="GO:0043565">
    <property type="term" value="F:sequence-specific DNA binding"/>
    <property type="evidence" value="ECO:0007669"/>
    <property type="project" value="InterPro"/>
</dbReference>
<proteinExistence type="predicted"/>
<dbReference type="eggNOG" id="COG2205">
    <property type="taxonomic scope" value="Bacteria"/>
</dbReference>
<gene>
    <name evidence="10" type="ORF">Bcop_1264</name>
</gene>
<dbReference type="InterPro" id="IPR036890">
    <property type="entry name" value="HATPase_C_sf"/>
</dbReference>
<dbReference type="PANTHER" id="PTHR43547:SF2">
    <property type="entry name" value="HYBRID SIGNAL TRANSDUCTION HISTIDINE KINASE C"/>
    <property type="match status" value="1"/>
</dbReference>
<dbReference type="InterPro" id="IPR005467">
    <property type="entry name" value="His_kinase_dom"/>
</dbReference>